<evidence type="ECO:0000313" key="2">
    <source>
        <dbReference type="EMBL" id="SDR41749.1"/>
    </source>
</evidence>
<sequence>MVGRVIRKLGSIVYDYPKVAEDVERTGRFGRLKIALVTDYFTADCLSAECRIRVMTPGNYRDVINHWKPDLVLVESAFHGVDGSWRYELAKQPKLLRLTKPKAIFRLVDFARKAGVPTVFWNKDDGPFFDAFIDVAKAFDYVFTTDEECLERYRQQVPAHVPVNTLIMPFQPAFHSFTGFNFTRNEVCFTGSYYRRILNERRRFLDMVFELCEHNEMPINVFDRNHDRLSRHLEFRFPKTSQMRLHGKVAHRETANVYKSHAVSINVNSVTSSETMFSRRLLEIIACGGIAVTNPSRAVDRHFRDFCHVVNTYEETRELFGRLRHGPSQDDLDRAEAGAKYVQEHHTWAHRLEEICAVVKL</sequence>
<dbReference type="Proteomes" id="UP000199365">
    <property type="component" value="Unassembled WGS sequence"/>
</dbReference>
<dbReference type="Pfam" id="PF13524">
    <property type="entry name" value="Glyco_trans_1_2"/>
    <property type="match status" value="1"/>
</dbReference>
<dbReference type="EMBL" id="FNKX01000002">
    <property type="protein sequence ID" value="SDR41749.1"/>
    <property type="molecule type" value="Genomic_DNA"/>
</dbReference>
<keyword evidence="3" id="KW-1185">Reference proteome</keyword>
<dbReference type="InterPro" id="IPR055259">
    <property type="entry name" value="YkvP/CgeB_Glyco_trans-like"/>
</dbReference>
<gene>
    <name evidence="2" type="ORF">SAMN05445850_3732</name>
</gene>
<feature type="domain" description="Spore protein YkvP/CgeB glycosyl transferase-like" evidence="1">
    <location>
        <begin position="237"/>
        <end position="357"/>
    </location>
</feature>
<dbReference type="STRING" id="157910.SAMN05445850_3732"/>
<accession>A0A1H1IVS7</accession>
<dbReference type="AlphaFoldDB" id="A0A1H1IVS7"/>
<organism evidence="2 3">
    <name type="scientific">Paraburkholderia tuberum</name>
    <dbReference type="NCBI Taxonomy" id="157910"/>
    <lineage>
        <taxon>Bacteria</taxon>
        <taxon>Pseudomonadati</taxon>
        <taxon>Pseudomonadota</taxon>
        <taxon>Betaproteobacteria</taxon>
        <taxon>Burkholderiales</taxon>
        <taxon>Burkholderiaceae</taxon>
        <taxon>Paraburkholderia</taxon>
    </lineage>
</organism>
<dbReference type="RefSeq" id="WP_090805869.1">
    <property type="nucleotide sequence ID" value="NZ_FNKX01000002.1"/>
</dbReference>
<protein>
    <submittedName>
        <fullName evidence="2">Spore maturation protein CgeB</fullName>
    </submittedName>
</protein>
<name>A0A1H1IVS7_9BURK</name>
<reference evidence="3" key="1">
    <citation type="submission" date="2016-10" db="EMBL/GenBank/DDBJ databases">
        <authorList>
            <person name="Varghese N."/>
            <person name="Submissions S."/>
        </authorList>
    </citation>
    <scope>NUCLEOTIDE SEQUENCE [LARGE SCALE GENOMIC DNA]</scope>
    <source>
        <strain evidence="3">DUS833</strain>
    </source>
</reference>
<evidence type="ECO:0000313" key="3">
    <source>
        <dbReference type="Proteomes" id="UP000199365"/>
    </source>
</evidence>
<evidence type="ECO:0000259" key="1">
    <source>
        <dbReference type="Pfam" id="PF13524"/>
    </source>
</evidence>
<proteinExistence type="predicted"/>